<keyword evidence="2" id="KW-0812">Transmembrane</keyword>
<keyword evidence="3" id="KW-1185">Reference proteome</keyword>
<dbReference type="AlphaFoldDB" id="A0A0K0D199"/>
<evidence type="ECO:0000313" key="4">
    <source>
        <dbReference type="WBParaSite" id="ACAC_0000384401-mRNA-1"/>
    </source>
</evidence>
<sequence>MVATKKRACTELFIECCLLLTVYLYAYFNAAGRNENDNGEGKTLSEVKKTDLALVRVVESMKQEQSAYENFGPSGGEVEGADNAKRAARQKSQRTPKTAKIAQKLGGDFDVECTQVEKSASSKLSTAPTPPLGERSASNSKHCDRQT</sequence>
<name>A0A0K0D199_ANGCA</name>
<feature type="compositionally biased region" description="Polar residues" evidence="1">
    <location>
        <begin position="117"/>
        <end position="127"/>
    </location>
</feature>
<accession>A0A0K0D199</accession>
<reference evidence="4" key="2">
    <citation type="submission" date="2017-02" db="UniProtKB">
        <authorList>
            <consortium name="WormBaseParasite"/>
        </authorList>
    </citation>
    <scope>IDENTIFICATION</scope>
</reference>
<organism evidence="3 4">
    <name type="scientific">Angiostrongylus cantonensis</name>
    <name type="common">Rat lungworm</name>
    <dbReference type="NCBI Taxonomy" id="6313"/>
    <lineage>
        <taxon>Eukaryota</taxon>
        <taxon>Metazoa</taxon>
        <taxon>Ecdysozoa</taxon>
        <taxon>Nematoda</taxon>
        <taxon>Chromadorea</taxon>
        <taxon>Rhabditida</taxon>
        <taxon>Rhabditina</taxon>
        <taxon>Rhabditomorpha</taxon>
        <taxon>Strongyloidea</taxon>
        <taxon>Metastrongylidae</taxon>
        <taxon>Angiostrongylus</taxon>
    </lineage>
</organism>
<keyword evidence="2" id="KW-1133">Transmembrane helix</keyword>
<evidence type="ECO:0000256" key="1">
    <source>
        <dbReference type="SAM" id="MobiDB-lite"/>
    </source>
</evidence>
<feature type="region of interest" description="Disordered" evidence="1">
    <location>
        <begin position="65"/>
        <end position="103"/>
    </location>
</feature>
<proteinExistence type="predicted"/>
<reference evidence="3" key="1">
    <citation type="submission" date="2012-09" db="EMBL/GenBank/DDBJ databases">
        <authorList>
            <person name="Martin A.A."/>
        </authorList>
    </citation>
    <scope>NUCLEOTIDE SEQUENCE</scope>
</reference>
<evidence type="ECO:0000313" key="3">
    <source>
        <dbReference type="Proteomes" id="UP000035642"/>
    </source>
</evidence>
<feature type="transmembrane region" description="Helical" evidence="2">
    <location>
        <begin position="12"/>
        <end position="28"/>
    </location>
</feature>
<dbReference type="Proteomes" id="UP000035642">
    <property type="component" value="Unassembled WGS sequence"/>
</dbReference>
<keyword evidence="2" id="KW-0472">Membrane</keyword>
<dbReference type="WBParaSite" id="ACAC_0000384401-mRNA-1">
    <property type="protein sequence ID" value="ACAC_0000384401-mRNA-1"/>
    <property type="gene ID" value="ACAC_0000384401"/>
</dbReference>
<feature type="region of interest" description="Disordered" evidence="1">
    <location>
        <begin position="117"/>
        <end position="147"/>
    </location>
</feature>
<evidence type="ECO:0000256" key="2">
    <source>
        <dbReference type="SAM" id="Phobius"/>
    </source>
</evidence>
<protein>
    <submittedName>
        <fullName evidence="4">Uncharacterized protein</fullName>
    </submittedName>
</protein>